<proteinExistence type="predicted"/>
<protein>
    <submittedName>
        <fullName evidence="1">Uncharacterized protein</fullName>
    </submittedName>
</protein>
<dbReference type="RefSeq" id="WP_191716993.1">
    <property type="nucleotide sequence ID" value="NZ_JACSPU010000020.1"/>
</dbReference>
<sequence length="145" mass="17535">MYINLKQVPEIRMKLKDLGVKLTNEVEERIFLHVDKKNNKVYFNLIGMTLKDFESDSLIVRKFFEVVDQETLLKSLFKTRSEVDIYIDKNPFLRNTSFIRDFGYSINAERDRGNYIKIYEENYVYCSYVSYPKKMKENRTLYESY</sequence>
<comment type="caution">
    <text evidence="1">The sequence shown here is derived from an EMBL/GenBank/DDBJ whole genome shotgun (WGS) entry which is preliminary data.</text>
</comment>
<evidence type="ECO:0000313" key="1">
    <source>
        <dbReference type="EMBL" id="MBD8016844.1"/>
    </source>
</evidence>
<gene>
    <name evidence="1" type="ORF">H9630_18745</name>
</gene>
<dbReference type="EMBL" id="JACSPU010000020">
    <property type="protein sequence ID" value="MBD8016844.1"/>
    <property type="molecule type" value="Genomic_DNA"/>
</dbReference>
<evidence type="ECO:0000313" key="2">
    <source>
        <dbReference type="Proteomes" id="UP000658980"/>
    </source>
</evidence>
<dbReference type="Proteomes" id="UP000658980">
    <property type="component" value="Unassembled WGS sequence"/>
</dbReference>
<reference evidence="1 2" key="1">
    <citation type="submission" date="2020-08" db="EMBL/GenBank/DDBJ databases">
        <title>A Genomic Blueprint of the Chicken Gut Microbiome.</title>
        <authorList>
            <person name="Gilroy R."/>
            <person name="Ravi A."/>
            <person name="Getino M."/>
            <person name="Pursley I."/>
            <person name="Horton D.L."/>
            <person name="Alikhan N.-F."/>
            <person name="Baker D."/>
            <person name="Gharbi K."/>
            <person name="Hall N."/>
            <person name="Watson M."/>
            <person name="Adriaenssens E.M."/>
            <person name="Foster-Nyarko E."/>
            <person name="Jarju S."/>
            <person name="Secka A."/>
            <person name="Antonio M."/>
            <person name="Oren A."/>
            <person name="Chaudhuri R."/>
            <person name="La Ragione R.M."/>
            <person name="Hildebrand F."/>
            <person name="Pallen M.J."/>
        </authorList>
    </citation>
    <scope>NUCLEOTIDE SEQUENCE [LARGE SCALE GENOMIC DNA]</scope>
    <source>
        <strain evidence="1 2">Sa1BUA13</strain>
    </source>
</reference>
<organism evidence="1 2">
    <name type="scientific">Planococcus wigleyi</name>
    <dbReference type="NCBI Taxonomy" id="2762216"/>
    <lineage>
        <taxon>Bacteria</taxon>
        <taxon>Bacillati</taxon>
        <taxon>Bacillota</taxon>
        <taxon>Bacilli</taxon>
        <taxon>Bacillales</taxon>
        <taxon>Caryophanaceae</taxon>
        <taxon>Planococcus</taxon>
    </lineage>
</organism>
<name>A0ABR8WIF9_9BACL</name>
<feature type="non-terminal residue" evidence="1">
    <location>
        <position position="145"/>
    </location>
</feature>
<accession>A0ABR8WIF9</accession>
<keyword evidence="2" id="KW-1185">Reference proteome</keyword>